<evidence type="ECO:0000256" key="2">
    <source>
        <dbReference type="SAM" id="SignalP"/>
    </source>
</evidence>
<feature type="region of interest" description="Disordered" evidence="1">
    <location>
        <begin position="690"/>
        <end position="711"/>
    </location>
</feature>
<accession>A0ABN2JGQ2</accession>
<dbReference type="InterPro" id="IPR040633">
    <property type="entry name" value="Gal_mutarotas_3"/>
</dbReference>
<organism evidence="4 5">
    <name type="scientific">Isoptericola hypogeus</name>
    <dbReference type="NCBI Taxonomy" id="300179"/>
    <lineage>
        <taxon>Bacteria</taxon>
        <taxon>Bacillati</taxon>
        <taxon>Actinomycetota</taxon>
        <taxon>Actinomycetes</taxon>
        <taxon>Micrococcales</taxon>
        <taxon>Promicromonosporaceae</taxon>
        <taxon>Isoptericola</taxon>
    </lineage>
</organism>
<keyword evidence="2" id="KW-0732">Signal</keyword>
<name>A0ABN2JGQ2_9MICO</name>
<evidence type="ECO:0000256" key="1">
    <source>
        <dbReference type="SAM" id="MobiDB-lite"/>
    </source>
</evidence>
<feature type="region of interest" description="Disordered" evidence="1">
    <location>
        <begin position="172"/>
        <end position="193"/>
    </location>
</feature>
<dbReference type="InterPro" id="IPR040502">
    <property type="entry name" value="GH101_dom-6"/>
</dbReference>
<proteinExistence type="predicted"/>
<evidence type="ECO:0000313" key="4">
    <source>
        <dbReference type="EMBL" id="GAA1726627.1"/>
    </source>
</evidence>
<sequence length="1292" mass="140558">MSAFTRNRGAAAVATTLLTASALLVPASTATALPTEGATLKLTSGDLQVEVSEDFPQVISYTDRRTGSSIAGRTEPLSTIILNGTAYDVEAETSRVGRSAVSYDLSFPQLAGVSMEASLRLKGRVTTFNIDAVDDTEAFRVGTIDIPGHDLISVGSDQPGATVTTAAISADRTKDGDTTTAVTADTPADEAPRGSAYAVVNTDRLAAAIESNSTYDQQEDAGSDNRRIWRQSTKQGGETKVGLWSGQWTYRADGAPFTEELPWAKVVVTPDANDDRTVDWQDGAVALRGIVAAPRGAEATPDRVVQRIPYNFGSMATHPFLRTLDDTKRISLATDGLGQLAILKGYQSEGHDSAHPDYGGNYNKRAGGLDALNTLLKKGERYGADFGVHVNATEAYPVANSFSDDLVDPDAKGWDWLDQSYYIDQRRDLISGDVAERFAQLREETHDNLELLYLDVYYSYGWKQERLAQELDDQGWQISTEWSYHFDRQSLWSHWANDESYGGQTNKGLNSQLIRFVRNTQKDTWNPDPILGNTELRDFEGWTAEVDWNWFYDNIWQRNLPTKFLQQEEILDWEPHEIRFTGDVRATNDGSDLAGRKVFVGDAKVLDGDTYLLPWKSDQAGVKGPEKLYHYNADGGTTSWKLTDDWAKTRRLAQYRLTDQGRELVRTIAVTDGTVSIPADAGTAYVLDRQPGSSHAKQTDPTWGESSHVDDPGFNAGDLRAWETTGDAFVERNAKGQYEAILRPGGTSSIGQKLTGLTPGTWAANVQVEVEPGKTRRTTLSVTSAGRTTHTYLDRSTAPNYLNADEKLTTYAQTAEVRFEVPRGTRSATLRIAAEAGDAQVRLDNLRVLKTDGPRSTGPGVVIHEDFEDVTQGWYPFVKGDTGGVAGPRTHIAQRHAPYTQAGWNGKLVDDVIDGEESLKSHEERVGLVYRTLPQSVRFEQGHRYRVSFDHQSGRSGHYQWVTGYDRIADGQPVSTEVTRTPLPEQRTTLRHTEEFVAGSCGDYWVGLRNLVGGGGDESDLVIDDFTVEDLGVVDDEPACGSMDVEPASDQFPAGQATTVTTAFTSTEQQAANDVELALSVPEGWQVDATSPSSFATVVPGATVETTWAVTPPADATGDGHELAGTVTYDIGGSPRSISASTQVGLAPAGHIPQSQLRIHDVSSENAGSGAARVLDGNPTTGWHTRIDPPASFPHHVTLDLGGTYDVTGLDYQIRVGNRAFKDYEVYVSADDTVWGEPAASGTFAGVATVQHVEIPAVRGRYVKLVGLTPINNNMFGGADELNVWGTPTPTA</sequence>
<feature type="chain" id="PRO_5046058977" evidence="2">
    <location>
        <begin position="33"/>
        <end position="1292"/>
    </location>
</feature>
<dbReference type="EMBL" id="BAAAPM010000004">
    <property type="protein sequence ID" value="GAA1726627.1"/>
    <property type="molecule type" value="Genomic_DNA"/>
</dbReference>
<dbReference type="Pfam" id="PF00754">
    <property type="entry name" value="F5_F8_type_C"/>
    <property type="match status" value="1"/>
</dbReference>
<dbReference type="Proteomes" id="UP001501138">
    <property type="component" value="Unassembled WGS sequence"/>
</dbReference>
<dbReference type="Pfam" id="PF12905">
    <property type="entry name" value="Glyco_hydro_101"/>
    <property type="match status" value="1"/>
</dbReference>
<dbReference type="RefSeq" id="WP_344248585.1">
    <property type="nucleotide sequence ID" value="NZ_BAAAPM010000004.1"/>
</dbReference>
<reference evidence="4 5" key="1">
    <citation type="journal article" date="2019" name="Int. J. Syst. Evol. Microbiol.">
        <title>The Global Catalogue of Microorganisms (GCM) 10K type strain sequencing project: providing services to taxonomists for standard genome sequencing and annotation.</title>
        <authorList>
            <consortium name="The Broad Institute Genomics Platform"/>
            <consortium name="The Broad Institute Genome Sequencing Center for Infectious Disease"/>
            <person name="Wu L."/>
            <person name="Ma J."/>
        </authorList>
    </citation>
    <scope>NUCLEOTIDE SEQUENCE [LARGE SCALE GENOMIC DNA]</scope>
    <source>
        <strain evidence="4 5">JCM 15589</strain>
    </source>
</reference>
<dbReference type="Gene3D" id="2.70.98.10">
    <property type="match status" value="1"/>
</dbReference>
<evidence type="ECO:0000259" key="3">
    <source>
        <dbReference type="PROSITE" id="PS50022"/>
    </source>
</evidence>
<dbReference type="InterPro" id="IPR018905">
    <property type="entry name" value="A-galactase_NEW3"/>
</dbReference>
<dbReference type="Gene3D" id="3.20.20.80">
    <property type="entry name" value="Glycosidases"/>
    <property type="match status" value="1"/>
</dbReference>
<dbReference type="Pfam" id="PF18080">
    <property type="entry name" value="Gal_mutarotas_3"/>
    <property type="match status" value="1"/>
</dbReference>
<dbReference type="Pfam" id="PF21466">
    <property type="entry name" value="GH101_dom-5"/>
    <property type="match status" value="1"/>
</dbReference>
<dbReference type="InterPro" id="IPR049314">
    <property type="entry name" value="GH101_dom-5"/>
</dbReference>
<dbReference type="InterPro" id="IPR008979">
    <property type="entry name" value="Galactose-bd-like_sf"/>
</dbReference>
<feature type="domain" description="F5/8 type C" evidence="3">
    <location>
        <begin position="1139"/>
        <end position="1287"/>
    </location>
</feature>
<gene>
    <name evidence="4" type="ORF">GCM10009809_22950</name>
</gene>
<dbReference type="Gene3D" id="2.60.40.10">
    <property type="entry name" value="Immunoglobulins"/>
    <property type="match status" value="1"/>
</dbReference>
<dbReference type="InterPro" id="IPR013780">
    <property type="entry name" value="Glyco_hydro_b"/>
</dbReference>
<evidence type="ECO:0000313" key="5">
    <source>
        <dbReference type="Proteomes" id="UP001501138"/>
    </source>
</evidence>
<keyword evidence="5" id="KW-1185">Reference proteome</keyword>
<dbReference type="InterPro" id="IPR035364">
    <property type="entry name" value="Beta_sandwich_GH101"/>
</dbReference>
<dbReference type="SUPFAM" id="SSF49785">
    <property type="entry name" value="Galactose-binding domain-like"/>
    <property type="match status" value="1"/>
</dbReference>
<dbReference type="Pfam" id="PF17451">
    <property type="entry name" value="Glyco_hyd_101C"/>
    <property type="match status" value="1"/>
</dbReference>
<dbReference type="InterPro" id="IPR013783">
    <property type="entry name" value="Ig-like_fold"/>
</dbReference>
<dbReference type="PROSITE" id="PS50022">
    <property type="entry name" value="FA58C_3"/>
    <property type="match status" value="1"/>
</dbReference>
<dbReference type="Gene3D" id="2.60.120.260">
    <property type="entry name" value="Galactose-binding domain-like"/>
    <property type="match status" value="3"/>
</dbReference>
<dbReference type="Pfam" id="PF10633">
    <property type="entry name" value="NPCBM_assoc"/>
    <property type="match status" value="1"/>
</dbReference>
<dbReference type="Pfam" id="PF17974">
    <property type="entry name" value="GalBD_like"/>
    <property type="match status" value="1"/>
</dbReference>
<protein>
    <submittedName>
        <fullName evidence="4">Endo-alpha-N-acetylgalactosaminidase family protein</fullName>
    </submittedName>
</protein>
<comment type="caution">
    <text evidence="4">The sequence shown here is derived from an EMBL/GenBank/DDBJ whole genome shotgun (WGS) entry which is preliminary data.</text>
</comment>
<dbReference type="InterPro" id="IPR014718">
    <property type="entry name" value="GH-type_carb-bd"/>
</dbReference>
<dbReference type="InterPro" id="IPR025706">
    <property type="entry name" value="Endoa_GalNAc"/>
</dbReference>
<feature type="signal peptide" evidence="2">
    <location>
        <begin position="1"/>
        <end position="32"/>
    </location>
</feature>
<dbReference type="Gene3D" id="2.60.40.1180">
    <property type="entry name" value="Golgi alpha-mannosidase II"/>
    <property type="match status" value="1"/>
</dbReference>
<feature type="compositionally biased region" description="Polar residues" evidence="1">
    <location>
        <begin position="691"/>
        <end position="705"/>
    </location>
</feature>
<dbReference type="CDD" id="cd14244">
    <property type="entry name" value="GH_101_like"/>
    <property type="match status" value="1"/>
</dbReference>
<dbReference type="InterPro" id="IPR000421">
    <property type="entry name" value="FA58C"/>
</dbReference>